<dbReference type="PANTHER" id="PTHR46558:SF4">
    <property type="entry name" value="DNA-BIDING PHAGE PROTEIN"/>
    <property type="match status" value="1"/>
</dbReference>
<accession>A0A921SZ76</accession>
<dbReference type="Pfam" id="PF01381">
    <property type="entry name" value="HTH_3"/>
    <property type="match status" value="1"/>
</dbReference>
<comment type="caution">
    <text evidence="3">The sequence shown here is derived from an EMBL/GenBank/DDBJ whole genome shotgun (WGS) entry which is preliminary data.</text>
</comment>
<feature type="domain" description="HTH cro/C1-type" evidence="2">
    <location>
        <begin position="5"/>
        <end position="59"/>
    </location>
</feature>
<name>A0A921SZ76_9FIRM</name>
<evidence type="ECO:0000313" key="4">
    <source>
        <dbReference type="Proteomes" id="UP000776700"/>
    </source>
</evidence>
<dbReference type="SMART" id="SM00530">
    <property type="entry name" value="HTH_XRE"/>
    <property type="match status" value="1"/>
</dbReference>
<gene>
    <name evidence="3" type="ORF">K8V90_01020</name>
</gene>
<dbReference type="Gene3D" id="1.10.260.40">
    <property type="entry name" value="lambda repressor-like DNA-binding domains"/>
    <property type="match status" value="1"/>
</dbReference>
<dbReference type="AlphaFoldDB" id="A0A921SZ76"/>
<dbReference type="CDD" id="cd00093">
    <property type="entry name" value="HTH_XRE"/>
    <property type="match status" value="1"/>
</dbReference>
<reference evidence="3" key="2">
    <citation type="submission" date="2021-09" db="EMBL/GenBank/DDBJ databases">
        <authorList>
            <person name="Gilroy R."/>
        </authorList>
    </citation>
    <scope>NUCLEOTIDE SEQUENCE</scope>
    <source>
        <strain evidence="3">1277</strain>
    </source>
</reference>
<protein>
    <submittedName>
        <fullName evidence="3">Helix-turn-helix domain-containing protein</fullName>
    </submittedName>
</protein>
<organism evidence="3 4">
    <name type="scientific">Romboutsia timonensis</name>
    <dbReference type="NCBI Taxonomy" id="1776391"/>
    <lineage>
        <taxon>Bacteria</taxon>
        <taxon>Bacillati</taxon>
        <taxon>Bacillota</taxon>
        <taxon>Clostridia</taxon>
        <taxon>Peptostreptococcales</taxon>
        <taxon>Peptostreptococcaceae</taxon>
        <taxon>Romboutsia</taxon>
    </lineage>
</organism>
<proteinExistence type="predicted"/>
<dbReference type="EMBL" id="DYUB01000036">
    <property type="protein sequence ID" value="HJG95665.1"/>
    <property type="molecule type" value="Genomic_DNA"/>
</dbReference>
<dbReference type="InterPro" id="IPR001387">
    <property type="entry name" value="Cro/C1-type_HTH"/>
</dbReference>
<dbReference type="PROSITE" id="PS50943">
    <property type="entry name" value="HTH_CROC1"/>
    <property type="match status" value="1"/>
</dbReference>
<keyword evidence="1" id="KW-0238">DNA-binding</keyword>
<dbReference type="InterPro" id="IPR010982">
    <property type="entry name" value="Lambda_DNA-bd_dom_sf"/>
</dbReference>
<sequence>MRDKLRKVRKEQHFTQDSLSKKINIHRTYYSMIESGKRNPSLKVAISIKKALNYKEDDIFEKISIN</sequence>
<dbReference type="GO" id="GO:0003677">
    <property type="term" value="F:DNA binding"/>
    <property type="evidence" value="ECO:0007669"/>
    <property type="project" value="UniProtKB-KW"/>
</dbReference>
<evidence type="ECO:0000259" key="2">
    <source>
        <dbReference type="PROSITE" id="PS50943"/>
    </source>
</evidence>
<evidence type="ECO:0000256" key="1">
    <source>
        <dbReference type="ARBA" id="ARBA00023125"/>
    </source>
</evidence>
<dbReference type="PANTHER" id="PTHR46558">
    <property type="entry name" value="TRACRIPTIONAL REGULATORY PROTEIN-RELATED-RELATED"/>
    <property type="match status" value="1"/>
</dbReference>
<dbReference type="Proteomes" id="UP000776700">
    <property type="component" value="Unassembled WGS sequence"/>
</dbReference>
<evidence type="ECO:0000313" key="3">
    <source>
        <dbReference type="EMBL" id="HJG95665.1"/>
    </source>
</evidence>
<reference evidence="3" key="1">
    <citation type="journal article" date="2021" name="PeerJ">
        <title>Extensive microbial diversity within the chicken gut microbiome revealed by metagenomics and culture.</title>
        <authorList>
            <person name="Gilroy R."/>
            <person name="Ravi A."/>
            <person name="Getino M."/>
            <person name="Pursley I."/>
            <person name="Horton D.L."/>
            <person name="Alikhan N.F."/>
            <person name="Baker D."/>
            <person name="Gharbi K."/>
            <person name="Hall N."/>
            <person name="Watson M."/>
            <person name="Adriaenssens E.M."/>
            <person name="Foster-Nyarko E."/>
            <person name="Jarju S."/>
            <person name="Secka A."/>
            <person name="Antonio M."/>
            <person name="Oren A."/>
            <person name="Chaudhuri R.R."/>
            <person name="La Ragione R."/>
            <person name="Hildebrand F."/>
            <person name="Pallen M.J."/>
        </authorList>
    </citation>
    <scope>NUCLEOTIDE SEQUENCE</scope>
    <source>
        <strain evidence="3">1277</strain>
    </source>
</reference>
<dbReference type="SUPFAM" id="SSF47413">
    <property type="entry name" value="lambda repressor-like DNA-binding domains"/>
    <property type="match status" value="1"/>
</dbReference>